<dbReference type="AlphaFoldDB" id="A0A9P1G849"/>
<dbReference type="EMBL" id="CAMXCT020002902">
    <property type="protein sequence ID" value="CAL1154600.1"/>
    <property type="molecule type" value="Genomic_DNA"/>
</dbReference>
<gene>
    <name evidence="2" type="ORF">C1SCF055_LOCUS27287</name>
</gene>
<reference evidence="2" key="1">
    <citation type="submission" date="2022-10" db="EMBL/GenBank/DDBJ databases">
        <authorList>
            <person name="Chen Y."/>
            <person name="Dougan E. K."/>
            <person name="Chan C."/>
            <person name="Rhodes N."/>
            <person name="Thang M."/>
        </authorList>
    </citation>
    <scope>NUCLEOTIDE SEQUENCE</scope>
</reference>
<reference evidence="3" key="2">
    <citation type="submission" date="2024-04" db="EMBL/GenBank/DDBJ databases">
        <authorList>
            <person name="Chen Y."/>
            <person name="Shah S."/>
            <person name="Dougan E. K."/>
            <person name="Thang M."/>
            <person name="Chan C."/>
        </authorList>
    </citation>
    <scope>NUCLEOTIDE SEQUENCE [LARGE SCALE GENOMIC DNA]</scope>
</reference>
<evidence type="ECO:0000313" key="2">
    <source>
        <dbReference type="EMBL" id="CAI4001225.1"/>
    </source>
</evidence>
<evidence type="ECO:0000256" key="1">
    <source>
        <dbReference type="SAM" id="MobiDB-lite"/>
    </source>
</evidence>
<organism evidence="2">
    <name type="scientific">Cladocopium goreaui</name>
    <dbReference type="NCBI Taxonomy" id="2562237"/>
    <lineage>
        <taxon>Eukaryota</taxon>
        <taxon>Sar</taxon>
        <taxon>Alveolata</taxon>
        <taxon>Dinophyceae</taxon>
        <taxon>Suessiales</taxon>
        <taxon>Symbiodiniaceae</taxon>
        <taxon>Cladocopium</taxon>
    </lineage>
</organism>
<keyword evidence="4" id="KW-1185">Reference proteome</keyword>
<protein>
    <submittedName>
        <fullName evidence="2">Uncharacterized protein</fullName>
    </submittedName>
</protein>
<accession>A0A9P1G849</accession>
<dbReference type="Proteomes" id="UP001152797">
    <property type="component" value="Unassembled WGS sequence"/>
</dbReference>
<feature type="region of interest" description="Disordered" evidence="1">
    <location>
        <begin position="672"/>
        <end position="697"/>
    </location>
</feature>
<evidence type="ECO:0000313" key="3">
    <source>
        <dbReference type="EMBL" id="CAL1154600.1"/>
    </source>
</evidence>
<evidence type="ECO:0000313" key="4">
    <source>
        <dbReference type="Proteomes" id="UP001152797"/>
    </source>
</evidence>
<dbReference type="EMBL" id="CAMXCT010002902">
    <property type="protein sequence ID" value="CAI4001225.1"/>
    <property type="molecule type" value="Genomic_DNA"/>
</dbReference>
<name>A0A9P1G849_9DINO</name>
<proteinExistence type="predicted"/>
<dbReference type="EMBL" id="CAMXCT030002902">
    <property type="protein sequence ID" value="CAL4788537.1"/>
    <property type="molecule type" value="Genomic_DNA"/>
</dbReference>
<sequence length="880" mass="98097">METMDTQAWLDSDEDWEMQSDHGASGTARDLFPSDCSDQMSITTIQSEVVLSNKEKLFDLAFKEFKSHGGVRQYLHRMFPDVGARAEDLAKVLQNAIPKSQDVDYVENYPLPSCFPGQQESHPAFVVPLWLFSVQNESSLREPTALDISGKLLQQYATDGFVTQGEPVMLRVQDDAVVLSKTAVPPGSLWFLKGAARVHTVMALVIYLVKHTNCTLQVTDPLLYKTLSAIQCKHMRLQNKQAELNDEASRDDRLAGAKKNSVTSILDLPNQCREVLLATVSEFGFDGSPYTDDNLGSKKYLPGYSFKGRAVPRKSPWVERGKVTKDSCLAMFTMIHSQHCKNPDRKLLKAHLEEKAEICALACALIQEVAAEVPNSEKELRVAHQAYQLLMTELDFDVKSWRVHQRKLKEYDVRLYHQKVFTTTWPEKILPGTAVEIVQTMAADSKAWAHTLKCNHVNDKMNEWVWRNCALAKNGRNLDEPAQLSQKDLIQIEEADKLPLSNVDDRVRGGTKYAQVGKDAALSLLKSMTEGVTWSSATCLYIIDYVPVVGDFAHAALMLSSSLNIPVRYAALLDSSHEEWLSDSLMQSLTDQLLAGQVQPPNGITIPAADPPPEHMDQKPDPPQMKKMTFIKVDGEVAGIQVPDQVQKQWHSNPVHGTEFRAWMETFNEEFPKPEKKGAKRNASAAAGTTNTPNKVQKVGAKPIDMSMFGPLLREKGKEPEETVLQRVNLLNLSNIDLVIQTGAIFVTNVGEQKVCIPEGTSICGFGRGNFRFGGEQTAAQDHEIHYLIKSADQIVIMDGRAHYLGDLLEAQRLKAPDKPGLQYYEATLEKVEQKWELKKVKDLLFTPRMDEALQPNGHVTSLGLWVPEAVGVPDSAGVA</sequence>
<comment type="caution">
    <text evidence="2">The sequence shown here is derived from an EMBL/GenBank/DDBJ whole genome shotgun (WGS) entry which is preliminary data.</text>
</comment>